<feature type="transmembrane region" description="Helical" evidence="14">
    <location>
        <begin position="42"/>
        <end position="64"/>
    </location>
</feature>
<evidence type="ECO:0000256" key="2">
    <source>
        <dbReference type="ARBA" id="ARBA00004922"/>
    </source>
</evidence>
<evidence type="ECO:0000256" key="10">
    <source>
        <dbReference type="ARBA" id="ARBA00023136"/>
    </source>
</evidence>
<gene>
    <name evidence="15" type="ORF">SPAPADRAFT_63313</name>
</gene>
<evidence type="ECO:0000313" key="15">
    <source>
        <dbReference type="EMBL" id="EGW30491.1"/>
    </source>
</evidence>
<dbReference type="HOGENOM" id="CLU_035382_3_0_1"/>
<keyword evidence="10 14" id="KW-0472">Membrane</keyword>
<dbReference type="InterPro" id="IPR007873">
    <property type="entry name" value="Glycosyltransferase_ALG3"/>
</dbReference>
<comment type="similarity">
    <text evidence="13">Belongs to the glycosyltransferase ALG3 family.</text>
</comment>
<evidence type="ECO:0000256" key="12">
    <source>
        <dbReference type="ARBA" id="ARBA00049506"/>
    </source>
</evidence>
<evidence type="ECO:0000256" key="1">
    <source>
        <dbReference type="ARBA" id="ARBA00004477"/>
    </source>
</evidence>
<dbReference type="eggNOG" id="KOG2762">
    <property type="taxonomic scope" value="Eukaryota"/>
</dbReference>
<organism evidence="16">
    <name type="scientific">Spathaspora passalidarum (strain NRRL Y-27907 / 11-Y1)</name>
    <dbReference type="NCBI Taxonomy" id="619300"/>
    <lineage>
        <taxon>Eukaryota</taxon>
        <taxon>Fungi</taxon>
        <taxon>Dikarya</taxon>
        <taxon>Ascomycota</taxon>
        <taxon>Saccharomycotina</taxon>
        <taxon>Pichiomycetes</taxon>
        <taxon>Debaryomycetaceae</taxon>
        <taxon>Spathaspora</taxon>
    </lineage>
</organism>
<accession>G3AUB5</accession>
<comment type="function">
    <text evidence="11 14">Dol-P-Man:Man(5)GlcNAc(2)-PP-Dol alpha-1,3-mannosyltransferase that operates in the biosynthetic pathway of dolichol-linked oligosaccharides, the glycan precursors employed in protein asparagine (N)-glycosylation. The assembly of dolichol-linked oligosaccharides begins on the cytosolic side of the endoplasmic reticulum membrane and finishes in its lumen. The sequential addition of sugars to dolichol pyrophosphate produces dolichol-linked oligosaccharides containing fourteen sugars, including two GlcNAcs, nine mannoses and three glucoses. Once assembled, the oligosaccharide is transferred from the lipid to nascent proteins by oligosaccharyltransferases. In the lumen of the endoplasmic reticulum, adds the first dolichyl beta-D-mannosyl phosphate derived mannose in an alpha-1,3 linkage to Man(5)GlcNAc(2)-PP-dolichol to produce Man(6)GlcNAc(2)-PP-dolichol.</text>
</comment>
<evidence type="ECO:0000256" key="14">
    <source>
        <dbReference type="RuleBase" id="RU364047"/>
    </source>
</evidence>
<dbReference type="GO" id="GO:0006488">
    <property type="term" value="P:dolichol-linked oligosaccharide biosynthetic process"/>
    <property type="evidence" value="ECO:0007669"/>
    <property type="project" value="EnsemblFungi"/>
</dbReference>
<sequence length="468" mass="53539">MTSEEPQQRQEQERPQLTLGNVLADIYYGLSSLITHPDVRRVIIPIIVSLSSVVVKLIIANVNYTEIDFSTYMQQIRLVNEGEIVYEEIYGDTGPLVYPAGHVQIYQWINWLTDDGKDIATAQSIFGYLFVFTLSIVCAIYELCGDVPPWPMYLLVLSKRLFSIYVLRLFNDCWTTACMVGVILLLQSASMAHNFSKTICFLLTVIASDLFSLAISIKMNALLYLPAFLLVSYFLVDENLIKFVVVVAVIPLIQVATGWKFLVPLFNTEEASYIRWSYINQAFNFKRQFLYEWTVNWRFVPEEIFTSAVFSRVLLVLHIALLLWFTFTRFLNSRIIGKSIGQLIKDAFKPVSTVSPTNKLISSTTGPQLIMVIMSITNLIGVVCSRSLHYQFLSWYCWKLPFVLYISGIPWYISMPMWAAHEYAWNVFPSSVASSAILVTILSTVLVGSWLNYNSWFIKETNTTKKNV</sequence>
<feature type="transmembrane region" description="Helical" evidence="14">
    <location>
        <begin position="198"/>
        <end position="215"/>
    </location>
</feature>
<keyword evidence="7 14" id="KW-0812">Transmembrane</keyword>
<evidence type="ECO:0000256" key="5">
    <source>
        <dbReference type="ARBA" id="ARBA00022676"/>
    </source>
</evidence>
<proteinExistence type="inferred from homology"/>
<evidence type="ECO:0000256" key="13">
    <source>
        <dbReference type="ARBA" id="ARBA00093457"/>
    </source>
</evidence>
<dbReference type="Proteomes" id="UP000000709">
    <property type="component" value="Unassembled WGS sequence"/>
</dbReference>
<evidence type="ECO:0000256" key="11">
    <source>
        <dbReference type="ARBA" id="ARBA00044743"/>
    </source>
</evidence>
<evidence type="ECO:0000256" key="8">
    <source>
        <dbReference type="ARBA" id="ARBA00022824"/>
    </source>
</evidence>
<evidence type="ECO:0000256" key="4">
    <source>
        <dbReference type="ARBA" id="ARBA00015561"/>
    </source>
</evidence>
<comment type="catalytic activity">
    <reaction evidence="12 14">
        <text>an alpha-D-Man-(1-&gt;2)-alpha-D-Man-(1-&gt;2)-alpha-D-Man-(1-&gt;3)-[alpha-D-Man-(1-&gt;6)]-beta-D-Man-(1-&gt;4)-beta-D-GlcNAc-(1-&gt;4)-alpha-D-GlcNAc-diphospho-di-trans,poly-cis-dolichol + a di-trans,poly-cis-dolichyl beta-D-mannosyl phosphate = an alpha-D-Man-(1-&gt;2)-alpha-D-Man-(1-&gt;2)-alpha-D-Man-(1-&gt;3)-[alpha-D-Man-(1-&gt;3)-alpha-D-Man-(1-&gt;6)]-beta-D-Man-(1-&gt;4)-beta-D-GlcNAc-(1-&gt;4)-alpha-D-GlcNAc-diphospho-di-trans,poly-cis-dolichol + a di-trans,poly-cis-dolichyl phosphate + H(+)</text>
        <dbReference type="Rhea" id="RHEA:29527"/>
        <dbReference type="Rhea" id="RHEA-COMP:19498"/>
        <dbReference type="Rhea" id="RHEA-COMP:19501"/>
        <dbReference type="Rhea" id="RHEA-COMP:19516"/>
        <dbReference type="Rhea" id="RHEA-COMP:19517"/>
        <dbReference type="ChEBI" id="CHEBI:15378"/>
        <dbReference type="ChEBI" id="CHEBI:57683"/>
        <dbReference type="ChEBI" id="CHEBI:58211"/>
        <dbReference type="ChEBI" id="CHEBI:132515"/>
        <dbReference type="ChEBI" id="CHEBI:132516"/>
        <dbReference type="EC" id="2.4.1.258"/>
    </reaction>
    <physiologicalReaction direction="left-to-right" evidence="12 14">
        <dbReference type="Rhea" id="RHEA:29528"/>
    </physiologicalReaction>
</comment>
<dbReference type="PANTHER" id="PTHR12646:SF0">
    <property type="entry name" value="DOL-P-MAN:MAN(5)GLCNAC(2)-PP-DOL ALPHA-1,3-MANNOSYLTRANSFERASE"/>
    <property type="match status" value="1"/>
</dbReference>
<dbReference type="InParanoid" id="G3AUB5"/>
<feature type="transmembrane region" description="Helical" evidence="14">
    <location>
        <begin position="304"/>
        <end position="325"/>
    </location>
</feature>
<dbReference type="RefSeq" id="XP_007377462.1">
    <property type="nucleotide sequence ID" value="XM_007377400.1"/>
</dbReference>
<evidence type="ECO:0000256" key="6">
    <source>
        <dbReference type="ARBA" id="ARBA00022679"/>
    </source>
</evidence>
<feature type="transmembrane region" description="Helical" evidence="14">
    <location>
        <begin position="221"/>
        <end position="236"/>
    </location>
</feature>
<evidence type="ECO:0000256" key="9">
    <source>
        <dbReference type="ARBA" id="ARBA00022989"/>
    </source>
</evidence>
<dbReference type="GO" id="GO:0052925">
    <property type="term" value="F:dol-P-Man:Man(5)GlcNAc(2)-PP-Dol alpha-1,3-mannosyltransferase activity"/>
    <property type="evidence" value="ECO:0007669"/>
    <property type="project" value="UniProtKB-EC"/>
</dbReference>
<dbReference type="PANTHER" id="PTHR12646">
    <property type="entry name" value="NOT56 - RELATED"/>
    <property type="match status" value="1"/>
</dbReference>
<feature type="transmembrane region" description="Helical" evidence="14">
    <location>
        <begin position="125"/>
        <end position="143"/>
    </location>
</feature>
<keyword evidence="9 14" id="KW-1133">Transmembrane helix</keyword>
<protein>
    <recommendedName>
        <fullName evidence="4 14">Dol-P-Man:Man(5)GlcNAc(2)-PP-Dol alpha-1,3-mannosyltransferase</fullName>
        <ecNumber evidence="3 14">2.4.1.258</ecNumber>
    </recommendedName>
    <alternativeName>
        <fullName evidence="14">Dol-P-Man-dependent alpha(1-3)-mannosyltransferase</fullName>
    </alternativeName>
</protein>
<reference evidence="15 16" key="1">
    <citation type="journal article" date="2011" name="Proc. Natl. Acad. Sci. U.S.A.">
        <title>Comparative genomics of xylose-fermenting fungi for enhanced biofuel production.</title>
        <authorList>
            <person name="Wohlbach D.J."/>
            <person name="Kuo A."/>
            <person name="Sato T.K."/>
            <person name="Potts K.M."/>
            <person name="Salamov A.A."/>
            <person name="LaButti K.M."/>
            <person name="Sun H."/>
            <person name="Clum A."/>
            <person name="Pangilinan J.L."/>
            <person name="Lindquist E.A."/>
            <person name="Lucas S."/>
            <person name="Lapidus A."/>
            <person name="Jin M."/>
            <person name="Gunawan C."/>
            <person name="Balan V."/>
            <person name="Dale B.E."/>
            <person name="Jeffries T.W."/>
            <person name="Zinkel R."/>
            <person name="Barry K.W."/>
            <person name="Grigoriev I.V."/>
            <person name="Gasch A.P."/>
        </authorList>
    </citation>
    <scope>NUCLEOTIDE SEQUENCE [LARGE SCALE GENOMIC DNA]</scope>
    <source>
        <strain evidence="16">NRRL Y-27907 / 11-Y1</strain>
    </source>
</reference>
<dbReference type="AlphaFoldDB" id="G3AUB5"/>
<name>G3AUB5_SPAPN</name>
<comment type="subcellular location">
    <subcellularLocation>
        <location evidence="1 14">Endoplasmic reticulum membrane</location>
        <topology evidence="1 14">Multi-pass membrane protein</topology>
    </subcellularLocation>
</comment>
<dbReference type="OrthoDB" id="20028at2759"/>
<feature type="transmembrane region" description="Helical" evidence="14">
    <location>
        <begin position="163"/>
        <end position="186"/>
    </location>
</feature>
<evidence type="ECO:0000256" key="3">
    <source>
        <dbReference type="ARBA" id="ARBA00011964"/>
    </source>
</evidence>
<dbReference type="GeneID" id="18874702"/>
<evidence type="ECO:0000256" key="7">
    <source>
        <dbReference type="ARBA" id="ARBA00022692"/>
    </source>
</evidence>
<keyword evidence="16" id="KW-1185">Reference proteome</keyword>
<keyword evidence="8 14" id="KW-0256">Endoplasmic reticulum</keyword>
<keyword evidence="5 14" id="KW-0328">Glycosyltransferase</keyword>
<dbReference type="GO" id="GO:0005789">
    <property type="term" value="C:endoplasmic reticulum membrane"/>
    <property type="evidence" value="ECO:0007669"/>
    <property type="project" value="UniProtKB-SubCell"/>
</dbReference>
<evidence type="ECO:0000313" key="16">
    <source>
        <dbReference type="Proteomes" id="UP000000709"/>
    </source>
</evidence>
<feature type="transmembrane region" description="Helical" evidence="14">
    <location>
        <begin position="432"/>
        <end position="451"/>
    </location>
</feature>
<dbReference type="UniPathway" id="UPA00378"/>
<dbReference type="Pfam" id="PF05208">
    <property type="entry name" value="ALG3"/>
    <property type="match status" value="1"/>
</dbReference>
<comment type="pathway">
    <text evidence="2 14">Protein modification; protein glycosylation.</text>
</comment>
<keyword evidence="6 14" id="KW-0808">Transferase</keyword>
<feature type="transmembrane region" description="Helical" evidence="14">
    <location>
        <begin position="402"/>
        <end position="420"/>
    </location>
</feature>
<dbReference type="EMBL" id="GL996505">
    <property type="protein sequence ID" value="EGW30491.1"/>
    <property type="molecule type" value="Genomic_DNA"/>
</dbReference>
<dbReference type="EC" id="2.4.1.258" evidence="3 14"/>
<dbReference type="FunCoup" id="G3AUB5">
    <property type="interactions" value="678"/>
</dbReference>
<dbReference type="STRING" id="619300.G3AUB5"/>
<dbReference type="KEGG" id="spaa:SPAPADRAFT_63313"/>
<dbReference type="OMA" id="PERYGIH"/>
<feature type="transmembrane region" description="Helical" evidence="14">
    <location>
        <begin position="243"/>
        <end position="262"/>
    </location>
</feature>